<comment type="subcellular location">
    <subcellularLocation>
        <location evidence="1">Golgi apparatus membrane</location>
        <topology evidence="1">Single-pass type II membrane protein</topology>
    </subcellularLocation>
</comment>
<evidence type="ECO:0000256" key="8">
    <source>
        <dbReference type="ARBA" id="ARBA00023136"/>
    </source>
</evidence>
<keyword evidence="4 9" id="KW-0812">Transmembrane</keyword>
<feature type="transmembrane region" description="Helical" evidence="9">
    <location>
        <begin position="246"/>
        <end position="265"/>
    </location>
</feature>
<dbReference type="InterPro" id="IPR002659">
    <property type="entry name" value="Glyco_trans_31"/>
</dbReference>
<dbReference type="Pfam" id="PF01762">
    <property type="entry name" value="Galactosyl_T"/>
    <property type="match status" value="1"/>
</dbReference>
<evidence type="ECO:0000256" key="7">
    <source>
        <dbReference type="ARBA" id="ARBA00023034"/>
    </source>
</evidence>
<evidence type="ECO:0000313" key="10">
    <source>
        <dbReference type="EMBL" id="QHT87308.1"/>
    </source>
</evidence>
<organism evidence="10">
    <name type="scientific">viral metagenome</name>
    <dbReference type="NCBI Taxonomy" id="1070528"/>
    <lineage>
        <taxon>unclassified sequences</taxon>
        <taxon>metagenomes</taxon>
        <taxon>organismal metagenomes</taxon>
    </lineage>
</organism>
<dbReference type="AlphaFoldDB" id="A0A6C0I2T0"/>
<keyword evidence="5" id="KW-0735">Signal-anchor</keyword>
<keyword evidence="3" id="KW-0808">Transferase</keyword>
<dbReference type="GO" id="GO:0016758">
    <property type="term" value="F:hexosyltransferase activity"/>
    <property type="evidence" value="ECO:0007669"/>
    <property type="project" value="InterPro"/>
</dbReference>
<evidence type="ECO:0000256" key="2">
    <source>
        <dbReference type="ARBA" id="ARBA00022676"/>
    </source>
</evidence>
<keyword evidence="6 9" id="KW-1133">Transmembrane helix</keyword>
<sequence length="266" mass="31248">MRLLIIVIYSEAPEYEDMLKLQRSYLNRFENVSSFFVTHREHQMNLIDIKDDFIYVKGKEEYLQITHKTIRAFEYALKNVEFDYAIRTNISTVINIPELQKYCSTLPKHHVYTSGCMLTLDALNEPFGIVDTSLFGTVYASGTSIILSKDLVQRLVQFQRFIRYDVIDDVAIGHFISKYASNSYYDRLAKWTIVTDHFHFDKSTVFYRNRSSTDRLVDAKHMKEIIHILYAFEKEGFTLSNWSDDWWTLYLCIAFGTLVVSIITAK</sequence>
<keyword evidence="8 9" id="KW-0472">Membrane</keyword>
<name>A0A6C0I2T0_9ZZZZ</name>
<keyword evidence="7" id="KW-0333">Golgi apparatus</keyword>
<reference evidence="10" key="1">
    <citation type="journal article" date="2020" name="Nature">
        <title>Giant virus diversity and host interactions through global metagenomics.</title>
        <authorList>
            <person name="Schulz F."/>
            <person name="Roux S."/>
            <person name="Paez-Espino D."/>
            <person name="Jungbluth S."/>
            <person name="Walsh D.A."/>
            <person name="Denef V.J."/>
            <person name="McMahon K.D."/>
            <person name="Konstantinidis K.T."/>
            <person name="Eloe-Fadrosh E.A."/>
            <person name="Kyrpides N.C."/>
            <person name="Woyke T."/>
        </authorList>
    </citation>
    <scope>NUCLEOTIDE SEQUENCE</scope>
    <source>
        <strain evidence="10">GVMAG-M-3300023184-190</strain>
    </source>
</reference>
<evidence type="ECO:0000256" key="5">
    <source>
        <dbReference type="ARBA" id="ARBA00022968"/>
    </source>
</evidence>
<evidence type="ECO:0000256" key="6">
    <source>
        <dbReference type="ARBA" id="ARBA00022989"/>
    </source>
</evidence>
<evidence type="ECO:0000256" key="9">
    <source>
        <dbReference type="SAM" id="Phobius"/>
    </source>
</evidence>
<evidence type="ECO:0000256" key="1">
    <source>
        <dbReference type="ARBA" id="ARBA00004323"/>
    </source>
</evidence>
<evidence type="ECO:0000256" key="4">
    <source>
        <dbReference type="ARBA" id="ARBA00022692"/>
    </source>
</evidence>
<dbReference type="GO" id="GO:0000139">
    <property type="term" value="C:Golgi membrane"/>
    <property type="evidence" value="ECO:0007669"/>
    <property type="project" value="UniProtKB-SubCell"/>
</dbReference>
<evidence type="ECO:0000256" key="3">
    <source>
        <dbReference type="ARBA" id="ARBA00022679"/>
    </source>
</evidence>
<proteinExistence type="predicted"/>
<accession>A0A6C0I2T0</accession>
<dbReference type="EMBL" id="MN740086">
    <property type="protein sequence ID" value="QHT87308.1"/>
    <property type="molecule type" value="Genomic_DNA"/>
</dbReference>
<keyword evidence="2" id="KW-0328">Glycosyltransferase</keyword>
<evidence type="ECO:0008006" key="11">
    <source>
        <dbReference type="Google" id="ProtNLM"/>
    </source>
</evidence>
<protein>
    <recommendedName>
        <fullName evidence="11">Glycosyltransferase</fullName>
    </recommendedName>
</protein>